<evidence type="ECO:0000259" key="20">
    <source>
        <dbReference type="PROSITE" id="PS50038"/>
    </source>
</evidence>
<dbReference type="CDD" id="cd00192">
    <property type="entry name" value="PTKc"/>
    <property type="match status" value="1"/>
</dbReference>
<dbReference type="SUPFAM" id="SSF48726">
    <property type="entry name" value="Immunoglobulin"/>
    <property type="match status" value="1"/>
</dbReference>
<evidence type="ECO:0000256" key="12">
    <source>
        <dbReference type="ARBA" id="ARBA00023157"/>
    </source>
</evidence>
<dbReference type="SMART" id="SM00130">
    <property type="entry name" value="KR"/>
    <property type="match status" value="1"/>
</dbReference>
<keyword evidence="2" id="KW-0597">Phosphoprotein</keyword>
<keyword evidence="5 18" id="KW-0812">Transmembrane</keyword>
<evidence type="ECO:0000313" key="23">
    <source>
        <dbReference type="EMBL" id="KAI1712487.1"/>
    </source>
</evidence>
<feature type="domain" description="FZ" evidence="20">
    <location>
        <begin position="317"/>
        <end position="449"/>
    </location>
</feature>
<keyword evidence="11" id="KW-0829">Tyrosine-protein kinase</keyword>
<dbReference type="GO" id="GO:0017147">
    <property type="term" value="F:Wnt-protein binding"/>
    <property type="evidence" value="ECO:0007669"/>
    <property type="project" value="TreeGrafter"/>
</dbReference>
<gene>
    <name evidence="23" type="ORF">DdX_09573</name>
</gene>
<dbReference type="InterPro" id="IPR003599">
    <property type="entry name" value="Ig_sub"/>
</dbReference>
<keyword evidence="9 18" id="KW-1133">Transmembrane helix</keyword>
<keyword evidence="8" id="KW-0067">ATP-binding</keyword>
<dbReference type="InterPro" id="IPR003598">
    <property type="entry name" value="Ig_sub2"/>
</dbReference>
<dbReference type="Gene3D" id="1.10.2000.10">
    <property type="entry name" value="Frizzled cysteine-rich domain"/>
    <property type="match status" value="1"/>
</dbReference>
<keyword evidence="10 18" id="KW-0472">Membrane</keyword>
<dbReference type="PROSITE" id="PS50011">
    <property type="entry name" value="PROTEIN_KINASE_DOM"/>
    <property type="match status" value="1"/>
</dbReference>
<proteinExistence type="predicted"/>
<dbReference type="EMBL" id="JAKKPZ010000018">
    <property type="protein sequence ID" value="KAI1712487.1"/>
    <property type="molecule type" value="Genomic_DNA"/>
</dbReference>
<dbReference type="InterPro" id="IPR038178">
    <property type="entry name" value="Kringle_sf"/>
</dbReference>
<dbReference type="InterPro" id="IPR013098">
    <property type="entry name" value="Ig_I-set"/>
</dbReference>
<evidence type="ECO:0000256" key="9">
    <source>
        <dbReference type="ARBA" id="ARBA00022989"/>
    </source>
</evidence>
<dbReference type="InterPro" id="IPR036179">
    <property type="entry name" value="Ig-like_dom_sf"/>
</dbReference>
<evidence type="ECO:0000256" key="14">
    <source>
        <dbReference type="ARBA" id="ARBA00023180"/>
    </source>
</evidence>
<dbReference type="PROSITE" id="PS50038">
    <property type="entry name" value="FZ"/>
    <property type="match status" value="1"/>
</dbReference>
<evidence type="ECO:0000256" key="3">
    <source>
        <dbReference type="ARBA" id="ARBA00022572"/>
    </source>
</evidence>
<feature type="compositionally biased region" description="Acidic residues" evidence="17">
    <location>
        <begin position="1198"/>
        <end position="1207"/>
    </location>
</feature>
<keyword evidence="6" id="KW-0547">Nucleotide-binding</keyword>
<evidence type="ECO:0000256" key="18">
    <source>
        <dbReference type="SAM" id="Phobius"/>
    </source>
</evidence>
<feature type="region of interest" description="Disordered" evidence="17">
    <location>
        <begin position="731"/>
        <end position="762"/>
    </location>
</feature>
<comment type="caution">
    <text evidence="16">Lacks conserved residue(s) required for the propagation of feature annotation.</text>
</comment>
<dbReference type="FunFam" id="2.60.40.10:FF:000107">
    <property type="entry name" value="Myosin, light chain kinase a"/>
    <property type="match status" value="1"/>
</dbReference>
<dbReference type="SMART" id="SM00409">
    <property type="entry name" value="IG"/>
    <property type="match status" value="1"/>
</dbReference>
<dbReference type="Proteomes" id="UP001201812">
    <property type="component" value="Unassembled WGS sequence"/>
</dbReference>
<dbReference type="InterPro" id="IPR041775">
    <property type="entry name" value="Ror-like_CRD"/>
</dbReference>
<evidence type="ECO:0000259" key="19">
    <source>
        <dbReference type="PROSITE" id="PS50011"/>
    </source>
</evidence>
<keyword evidence="12" id="KW-1015">Disulfide bond</keyword>
<dbReference type="Pfam" id="PF07679">
    <property type="entry name" value="I-set"/>
    <property type="match status" value="1"/>
</dbReference>
<dbReference type="InterPro" id="IPR008266">
    <property type="entry name" value="Tyr_kinase_AS"/>
</dbReference>
<comment type="caution">
    <text evidence="23">The sequence shown here is derived from an EMBL/GenBank/DDBJ whole genome shotgun (WGS) entry which is preliminary data.</text>
</comment>
<evidence type="ECO:0000256" key="11">
    <source>
        <dbReference type="ARBA" id="ARBA00023137"/>
    </source>
</evidence>
<dbReference type="InterPro" id="IPR013783">
    <property type="entry name" value="Ig-like_fold"/>
</dbReference>
<dbReference type="PANTHER" id="PTHR24416:SF611">
    <property type="entry name" value="TYROSINE-PROTEIN KINASE TRANSMEMBRANE RECEPTOR ROR"/>
    <property type="match status" value="1"/>
</dbReference>
<feature type="region of interest" description="Disordered" evidence="17">
    <location>
        <begin position="248"/>
        <end position="272"/>
    </location>
</feature>
<keyword evidence="7 23" id="KW-0418">Kinase</keyword>
<keyword evidence="3 16" id="KW-0420">Kringle</keyword>
<sequence>MFSSISNTLVPEHVVNILHVHALGSALTQKLLPIQIRVLIRTRKRKKDSDNFNDSSRQNATSLADGKFDNIPLLAGESPLNGNFTDQSVIKESDEDKMAPKYDDLFIEPAGDYDVVYGDYNSTMEDGSRRPYLRLTSNLPNVTRPLGGEVRLKCEAASSLPINFTWLKNLAPIDKDKHVRIRNKEFWSKLVITNLDVLDSGYYQCTASNSAGSVNTTSVLRVNPSAKANNAGGATNLGGSQRKISAAAHQKDALLTKQRPSTSSTGAQGEDYADSYDNYFDEMKQPEEDSPFHVPNNAAGTGYMPVNSDRWLDGRTFKKGECVLYQGESCRSFLAGKYVKIMSDNREDVYDIDRNLKAAMIFIQQMANVSEKCKRYSQAVACYHQFKVCDITNYSVISICRKDCDDLRDRECPAELAMAAQHELVGDGPKALIPVCESLPSNPPSCLRVLEPAQSADSNIVKSKDAFIPTQTTSRHSHWCYVDTGKNYEGTASTTRSNKQCLSWAQSTSSQFNTFNYPKLKTSKNYCRNPGGQRSEPWCYTLPTFNEPITGTLNSLNFVEESCGLKKCPPNLYPEWGDNATPDSSSGSVPGQPPPLLDSLANVWKSLSSQWQFAAVSGLGGLLVLLLLICCACCCRRKSKNRRKYSSGNNAARDAVQSCNGGSSLVNSDINSAYFRKMREHEQEEVLNPLLNYGVGTTQYDPSRGGTGQRQHFEMQHRYPAGGSWQAMPPYAQQFGQMPPFPDPQPQQYNSSPHTSTEPPEPPYQIPTIHENQLKFDHVLGEDANSILYAGEWSGGMISGATLQVAVKTTKPGASQIALENFREEVKEVGGFAHENVIPMYGVCYLTGKTLSAIFEYAYHGDLFDFLKLREPDGTENDEKERRNNAEDFLRICSQICAGMEYIARHSYVHKDLATRNCLVGDQQNIRICDFGKMRDAYDHNYYRLNANMRVPLRWMSKEALNEAKYSQASDVFAFGVTLWEMYTYGRQPYHGVSNQQVMEMINEEVPLEIPEYCPPIVYGVMIECWHSNPIKRPSFSELHAKFQKWCTTGQTQALNVVHHQHRASSVHSGGSSSGAGDSGSAALQRASRQGLGATSSSTNSQIRGSMGILDQPGFGSVPSPAPNSNSNLAGSANTGSAQIAKLTMLSNGNSIMHSTPIDHRSHNQKGGGEPNPIAKDKNGRNRMNPKNGATGSGYLYSDDDYSSEDS</sequence>
<dbReference type="AlphaFoldDB" id="A0AAD4N5R1"/>
<dbReference type="PRINTS" id="PR00018">
    <property type="entry name" value="KRINGLE"/>
</dbReference>
<dbReference type="PROSITE" id="PS00109">
    <property type="entry name" value="PROTEIN_KINASE_TYR"/>
    <property type="match status" value="1"/>
</dbReference>
<evidence type="ECO:0000256" key="8">
    <source>
        <dbReference type="ARBA" id="ARBA00022840"/>
    </source>
</evidence>
<dbReference type="InterPro" id="IPR000001">
    <property type="entry name" value="Kringle"/>
</dbReference>
<dbReference type="PRINTS" id="PR00109">
    <property type="entry name" value="TYRKINASE"/>
</dbReference>
<evidence type="ECO:0000256" key="17">
    <source>
        <dbReference type="SAM" id="MobiDB-lite"/>
    </source>
</evidence>
<dbReference type="InterPro" id="IPR050122">
    <property type="entry name" value="RTK"/>
</dbReference>
<dbReference type="InterPro" id="IPR001245">
    <property type="entry name" value="Ser-Thr/Tyr_kinase_cat_dom"/>
</dbReference>
<evidence type="ECO:0000256" key="2">
    <source>
        <dbReference type="ARBA" id="ARBA00022553"/>
    </source>
</evidence>
<evidence type="ECO:0000313" key="24">
    <source>
        <dbReference type="Proteomes" id="UP001201812"/>
    </source>
</evidence>
<accession>A0AAD4N5R1</accession>
<dbReference type="InterPro" id="IPR011009">
    <property type="entry name" value="Kinase-like_dom_sf"/>
</dbReference>
<dbReference type="GO" id="GO:0043235">
    <property type="term" value="C:receptor complex"/>
    <property type="evidence" value="ECO:0007669"/>
    <property type="project" value="TreeGrafter"/>
</dbReference>
<evidence type="ECO:0000256" key="13">
    <source>
        <dbReference type="ARBA" id="ARBA00023170"/>
    </source>
</evidence>
<feature type="compositionally biased region" description="Low complexity" evidence="17">
    <location>
        <begin position="1116"/>
        <end position="1133"/>
    </location>
</feature>
<evidence type="ECO:0000256" key="5">
    <source>
        <dbReference type="ARBA" id="ARBA00022692"/>
    </source>
</evidence>
<dbReference type="PROSITE" id="PS00021">
    <property type="entry name" value="KRINGLE_1"/>
    <property type="match status" value="1"/>
</dbReference>
<dbReference type="Gene3D" id="1.10.510.10">
    <property type="entry name" value="Transferase(Phosphotransferase) domain 1"/>
    <property type="match status" value="1"/>
</dbReference>
<dbReference type="PROSITE" id="PS50070">
    <property type="entry name" value="KRINGLE_2"/>
    <property type="match status" value="1"/>
</dbReference>
<dbReference type="FunFam" id="1.10.510.10:FF:000554">
    <property type="entry name" value="Predicted protein"/>
    <property type="match status" value="1"/>
</dbReference>
<dbReference type="GO" id="GO:0005886">
    <property type="term" value="C:plasma membrane"/>
    <property type="evidence" value="ECO:0007669"/>
    <property type="project" value="TreeGrafter"/>
</dbReference>
<keyword evidence="14" id="KW-0325">Glycoprotein</keyword>
<evidence type="ECO:0000256" key="15">
    <source>
        <dbReference type="ARBA" id="ARBA00023319"/>
    </source>
</evidence>
<protein>
    <submittedName>
        <fullName evidence="23">Protein tyrosine kinase domain-containing protein</fullName>
    </submittedName>
</protein>
<dbReference type="SUPFAM" id="SSF56112">
    <property type="entry name" value="Protein kinase-like (PK-like)"/>
    <property type="match status" value="1"/>
</dbReference>
<dbReference type="GO" id="GO:0009653">
    <property type="term" value="P:anatomical structure morphogenesis"/>
    <property type="evidence" value="ECO:0007669"/>
    <property type="project" value="UniProtKB-ARBA"/>
</dbReference>
<feature type="region of interest" description="Disordered" evidence="17">
    <location>
        <begin position="1151"/>
        <end position="1207"/>
    </location>
</feature>
<dbReference type="PROSITE" id="PS50835">
    <property type="entry name" value="IG_LIKE"/>
    <property type="match status" value="1"/>
</dbReference>
<feature type="domain" description="Protein kinase" evidence="19">
    <location>
        <begin position="774"/>
        <end position="1043"/>
    </location>
</feature>
<evidence type="ECO:0000256" key="4">
    <source>
        <dbReference type="ARBA" id="ARBA00022679"/>
    </source>
</evidence>
<feature type="compositionally biased region" description="Polar residues" evidence="17">
    <location>
        <begin position="1093"/>
        <end position="1104"/>
    </location>
</feature>
<feature type="compositionally biased region" description="Low complexity" evidence="17">
    <location>
        <begin position="746"/>
        <end position="758"/>
    </location>
</feature>
<feature type="domain" description="Kringle" evidence="21">
    <location>
        <begin position="479"/>
        <end position="568"/>
    </location>
</feature>
<name>A0AAD4N5R1_9BILA</name>
<feature type="compositionally biased region" description="Polar residues" evidence="17">
    <location>
        <begin position="258"/>
        <end position="267"/>
    </location>
</feature>
<keyword evidence="24" id="KW-1185">Reference proteome</keyword>
<evidence type="ECO:0000259" key="21">
    <source>
        <dbReference type="PROSITE" id="PS50070"/>
    </source>
</evidence>
<evidence type="ECO:0000259" key="22">
    <source>
        <dbReference type="PROSITE" id="PS50835"/>
    </source>
</evidence>
<feature type="region of interest" description="Disordered" evidence="17">
    <location>
        <begin position="1060"/>
        <end position="1133"/>
    </location>
</feature>
<dbReference type="InterPro" id="IPR020067">
    <property type="entry name" value="Frizzled_dom"/>
</dbReference>
<dbReference type="InterPro" id="IPR007110">
    <property type="entry name" value="Ig-like_dom"/>
</dbReference>
<evidence type="ECO:0000256" key="10">
    <source>
        <dbReference type="ARBA" id="ARBA00023136"/>
    </source>
</evidence>
<dbReference type="InterPro" id="IPR036790">
    <property type="entry name" value="Frizzled_dom_sf"/>
</dbReference>
<evidence type="ECO:0000256" key="1">
    <source>
        <dbReference type="ARBA" id="ARBA00004479"/>
    </source>
</evidence>
<dbReference type="InterPro" id="IPR018056">
    <property type="entry name" value="Kringle_CS"/>
</dbReference>
<dbReference type="Pfam" id="PF07714">
    <property type="entry name" value="PK_Tyr_Ser-Thr"/>
    <property type="match status" value="1"/>
</dbReference>
<dbReference type="Gene3D" id="2.60.40.10">
    <property type="entry name" value="Immunoglobulins"/>
    <property type="match status" value="1"/>
</dbReference>
<dbReference type="SUPFAM" id="SSF57440">
    <property type="entry name" value="Kringle-like"/>
    <property type="match status" value="1"/>
</dbReference>
<dbReference type="Gene3D" id="2.40.20.10">
    <property type="entry name" value="Plasminogen Kringle 4"/>
    <property type="match status" value="1"/>
</dbReference>
<feature type="domain" description="Ig-like" evidence="22">
    <location>
        <begin position="131"/>
        <end position="221"/>
    </location>
</feature>
<keyword evidence="13" id="KW-0675">Receptor</keyword>
<dbReference type="Pfam" id="PF00051">
    <property type="entry name" value="Kringle"/>
    <property type="match status" value="1"/>
</dbReference>
<keyword evidence="15" id="KW-0393">Immunoglobulin domain</keyword>
<dbReference type="InterPro" id="IPR000719">
    <property type="entry name" value="Prot_kinase_dom"/>
</dbReference>
<comment type="subcellular location">
    <subcellularLocation>
        <location evidence="1">Membrane</location>
        <topology evidence="1">Single-pass type I membrane protein</topology>
    </subcellularLocation>
</comment>
<dbReference type="InterPro" id="IPR013806">
    <property type="entry name" value="Kringle-like"/>
</dbReference>
<reference evidence="23" key="1">
    <citation type="submission" date="2022-01" db="EMBL/GenBank/DDBJ databases">
        <title>Genome Sequence Resource for Two Populations of Ditylenchus destructor, the Migratory Endoparasitic Phytonematode.</title>
        <authorList>
            <person name="Zhang H."/>
            <person name="Lin R."/>
            <person name="Xie B."/>
        </authorList>
    </citation>
    <scope>NUCLEOTIDE SEQUENCE</scope>
    <source>
        <strain evidence="23">BazhouSP</strain>
    </source>
</reference>
<evidence type="ECO:0000256" key="6">
    <source>
        <dbReference type="ARBA" id="ARBA00022741"/>
    </source>
</evidence>
<evidence type="ECO:0000256" key="16">
    <source>
        <dbReference type="PROSITE-ProRule" id="PRU00121"/>
    </source>
</evidence>
<evidence type="ECO:0000256" key="7">
    <source>
        <dbReference type="ARBA" id="ARBA00022777"/>
    </source>
</evidence>
<dbReference type="GO" id="GO:0005524">
    <property type="term" value="F:ATP binding"/>
    <property type="evidence" value="ECO:0007669"/>
    <property type="project" value="UniProtKB-KW"/>
</dbReference>
<dbReference type="PANTHER" id="PTHR24416">
    <property type="entry name" value="TYROSINE-PROTEIN KINASE RECEPTOR"/>
    <property type="match status" value="1"/>
</dbReference>
<feature type="transmembrane region" description="Helical" evidence="18">
    <location>
        <begin position="611"/>
        <end position="635"/>
    </location>
</feature>
<dbReference type="CDD" id="cd00096">
    <property type="entry name" value="Ig"/>
    <property type="match status" value="1"/>
</dbReference>
<dbReference type="CDD" id="cd00108">
    <property type="entry name" value="KR"/>
    <property type="match status" value="1"/>
</dbReference>
<dbReference type="SMART" id="SM00408">
    <property type="entry name" value="IGc2"/>
    <property type="match status" value="1"/>
</dbReference>
<dbReference type="CDD" id="cd07459">
    <property type="entry name" value="CRD_TK_ROR_like"/>
    <property type="match status" value="1"/>
</dbReference>
<dbReference type="GO" id="GO:0007169">
    <property type="term" value="P:cell surface receptor protein tyrosine kinase signaling pathway"/>
    <property type="evidence" value="ECO:0007669"/>
    <property type="project" value="TreeGrafter"/>
</dbReference>
<organism evidence="23 24">
    <name type="scientific">Ditylenchus destructor</name>
    <dbReference type="NCBI Taxonomy" id="166010"/>
    <lineage>
        <taxon>Eukaryota</taxon>
        <taxon>Metazoa</taxon>
        <taxon>Ecdysozoa</taxon>
        <taxon>Nematoda</taxon>
        <taxon>Chromadorea</taxon>
        <taxon>Rhabditida</taxon>
        <taxon>Tylenchina</taxon>
        <taxon>Tylenchomorpha</taxon>
        <taxon>Sphaerularioidea</taxon>
        <taxon>Anguinidae</taxon>
        <taxon>Anguininae</taxon>
        <taxon>Ditylenchus</taxon>
    </lineage>
</organism>
<dbReference type="GO" id="GO:0004714">
    <property type="term" value="F:transmembrane receptor protein tyrosine kinase activity"/>
    <property type="evidence" value="ECO:0007669"/>
    <property type="project" value="TreeGrafter"/>
</dbReference>
<keyword evidence="4" id="KW-0808">Transferase</keyword>